<reference evidence="12" key="1">
    <citation type="submission" date="2016-10" db="EMBL/GenBank/DDBJ databases">
        <authorList>
            <person name="Benchimol M."/>
            <person name="Almeida L.G."/>
            <person name="Vasconcelos A.T."/>
            <person name="Perreira-Neves A."/>
            <person name="Rosa I.A."/>
            <person name="Tasca T."/>
            <person name="Bogo M.R."/>
            <person name="de Souza W."/>
        </authorList>
    </citation>
    <scope>NUCLEOTIDE SEQUENCE [LARGE SCALE GENOMIC DNA]</scope>
    <source>
        <strain evidence="12">K</strain>
    </source>
</reference>
<feature type="active site" description="Proton acceptor" evidence="6">
    <location>
        <position position="129"/>
    </location>
</feature>
<evidence type="ECO:0000313" key="12">
    <source>
        <dbReference type="EMBL" id="OHT07512.1"/>
    </source>
</evidence>
<comment type="similarity">
    <text evidence="10">Belongs to the protein kinase superfamily.</text>
</comment>
<organism evidence="12 13">
    <name type="scientific">Tritrichomonas foetus</name>
    <dbReference type="NCBI Taxonomy" id="1144522"/>
    <lineage>
        <taxon>Eukaryota</taxon>
        <taxon>Metamonada</taxon>
        <taxon>Parabasalia</taxon>
        <taxon>Tritrichomonadida</taxon>
        <taxon>Tritrichomonadidae</taxon>
        <taxon>Tritrichomonas</taxon>
    </lineage>
</organism>
<evidence type="ECO:0000256" key="2">
    <source>
        <dbReference type="ARBA" id="ARBA00022679"/>
    </source>
</evidence>
<evidence type="ECO:0000256" key="6">
    <source>
        <dbReference type="PIRSR" id="PIRSR630616-1"/>
    </source>
</evidence>
<accession>A0A1J4K9D1</accession>
<keyword evidence="13" id="KW-1185">Reference proteome</keyword>
<dbReference type="PROSITE" id="PS50011">
    <property type="entry name" value="PROTEIN_KINASE_DOM"/>
    <property type="match status" value="1"/>
</dbReference>
<protein>
    <submittedName>
        <fullName evidence="12">CAMK family protein kinase</fullName>
    </submittedName>
</protein>
<dbReference type="SUPFAM" id="SSF56112">
    <property type="entry name" value="Protein kinase-like (PK-like)"/>
    <property type="match status" value="1"/>
</dbReference>
<keyword evidence="3 7" id="KW-0547">Nucleotide-binding</keyword>
<dbReference type="Pfam" id="PF00069">
    <property type="entry name" value="Pkinase"/>
    <property type="match status" value="1"/>
</dbReference>
<dbReference type="SMART" id="SM00220">
    <property type="entry name" value="S_TKc"/>
    <property type="match status" value="1"/>
</dbReference>
<name>A0A1J4K9D1_9EUKA</name>
<keyword evidence="5 7" id="KW-0067">ATP-binding</keyword>
<evidence type="ECO:0000256" key="4">
    <source>
        <dbReference type="ARBA" id="ARBA00022777"/>
    </source>
</evidence>
<dbReference type="EMBL" id="MLAK01000693">
    <property type="protein sequence ID" value="OHT07512.1"/>
    <property type="molecule type" value="Genomic_DNA"/>
</dbReference>
<evidence type="ECO:0000256" key="3">
    <source>
        <dbReference type="ARBA" id="ARBA00022741"/>
    </source>
</evidence>
<feature type="cross-link" description="Glycyl lysine isopeptide (Lys-Gly) (interchain with G-Cter in SUMO2)" evidence="8">
    <location>
        <position position="131"/>
    </location>
</feature>
<feature type="domain" description="Protein kinase" evidence="11">
    <location>
        <begin position="7"/>
        <end position="256"/>
    </location>
</feature>
<feature type="binding site" evidence="7">
    <location>
        <position position="36"/>
    </location>
    <ligand>
        <name>ATP</name>
        <dbReference type="ChEBI" id="CHEBI:30616"/>
    </ligand>
</feature>
<dbReference type="Proteomes" id="UP000179807">
    <property type="component" value="Unassembled WGS sequence"/>
</dbReference>
<dbReference type="InterPro" id="IPR000719">
    <property type="entry name" value="Prot_kinase_dom"/>
</dbReference>
<evidence type="ECO:0000256" key="9">
    <source>
        <dbReference type="PROSITE-ProRule" id="PRU10141"/>
    </source>
</evidence>
<evidence type="ECO:0000259" key="11">
    <source>
        <dbReference type="PROSITE" id="PS50011"/>
    </source>
</evidence>
<evidence type="ECO:0000256" key="8">
    <source>
        <dbReference type="PIRSR" id="PIRSR630616-3"/>
    </source>
</evidence>
<feature type="binding site" evidence="7">
    <location>
        <begin position="83"/>
        <end position="85"/>
    </location>
    <ligand>
        <name>ATP</name>
        <dbReference type="ChEBI" id="CHEBI:30616"/>
    </ligand>
</feature>
<evidence type="ECO:0000256" key="10">
    <source>
        <dbReference type="RuleBase" id="RU000304"/>
    </source>
</evidence>
<dbReference type="PANTHER" id="PTHR24350">
    <property type="entry name" value="SERINE/THREONINE-PROTEIN KINASE IAL-RELATED"/>
    <property type="match status" value="1"/>
</dbReference>
<dbReference type="Gene3D" id="1.10.510.10">
    <property type="entry name" value="Transferase(Phosphotransferase) domain 1"/>
    <property type="match status" value="1"/>
</dbReference>
<dbReference type="GO" id="GO:0005524">
    <property type="term" value="F:ATP binding"/>
    <property type="evidence" value="ECO:0007669"/>
    <property type="project" value="UniProtKB-UniRule"/>
</dbReference>
<evidence type="ECO:0000256" key="5">
    <source>
        <dbReference type="ARBA" id="ARBA00022840"/>
    </source>
</evidence>
<feature type="binding site" evidence="7">
    <location>
        <position position="147"/>
    </location>
    <ligand>
        <name>ATP</name>
        <dbReference type="ChEBI" id="CHEBI:30616"/>
    </ligand>
</feature>
<dbReference type="InterPro" id="IPR017441">
    <property type="entry name" value="Protein_kinase_ATP_BS"/>
</dbReference>
<dbReference type="GeneID" id="94827007"/>
<comment type="caution">
    <text evidence="12">The sequence shown here is derived from an EMBL/GenBank/DDBJ whole genome shotgun (WGS) entry which is preliminary data.</text>
</comment>
<evidence type="ECO:0000256" key="1">
    <source>
        <dbReference type="ARBA" id="ARBA00022527"/>
    </source>
</evidence>
<gene>
    <name evidence="12" type="ORF">TRFO_05125</name>
</gene>
<evidence type="ECO:0000256" key="7">
    <source>
        <dbReference type="PIRSR" id="PIRSR630616-2"/>
    </source>
</evidence>
<keyword evidence="1 10" id="KW-0723">Serine/threonine-protein kinase</keyword>
<evidence type="ECO:0000313" key="13">
    <source>
        <dbReference type="Proteomes" id="UP000179807"/>
    </source>
</evidence>
<dbReference type="GO" id="GO:0004674">
    <property type="term" value="F:protein serine/threonine kinase activity"/>
    <property type="evidence" value="ECO:0007669"/>
    <property type="project" value="UniProtKB-KW"/>
</dbReference>
<sequence>MEEIPGYKLFYLLGEGATSQVFSGIHQKFEIPCAIKLIKKSNSNVDLSSIKKEVDFLKNLSHPYISSFFDFFETDNYYVIVEELAGNGSLRNYIKSDIGMRIDSLKRYFFQICQAIQYLHNEKHLVHRDLKPDNILIDDNHNVKLIDFGFCHVKSDDLQMMTQVGSINYMPPEIVQNRPYDYKCDIWSLGVLLYAMAFGVLPFYDPNIHTLMKRIVTEEITFPWQSSDLNDLISLMLNKVAVERPTINEVLQHKFFRGVTSTNLNFDSCEDNLKLEIKILDCFFQIGVVEDEVPKYRNTPVYRMVKSQALQSLYRTELIKTKKEIHPTLSLTNIEGKRTHLKPNSNPTFRQKARLIKPYGSNMMLPRTYLNVLAWKKK</sequence>
<dbReference type="AlphaFoldDB" id="A0A1J4K9D1"/>
<dbReference type="InterPro" id="IPR011009">
    <property type="entry name" value="Kinase-like_dom_sf"/>
</dbReference>
<dbReference type="OrthoDB" id="68483at2759"/>
<keyword evidence="2" id="KW-0808">Transferase</keyword>
<dbReference type="PROSITE" id="PS00107">
    <property type="entry name" value="PROTEIN_KINASE_ATP"/>
    <property type="match status" value="1"/>
</dbReference>
<dbReference type="PROSITE" id="PS00108">
    <property type="entry name" value="PROTEIN_KINASE_ST"/>
    <property type="match status" value="1"/>
</dbReference>
<dbReference type="FunFam" id="1.10.510.10:FF:000571">
    <property type="entry name" value="Maternal embryonic leucine zipper kinase"/>
    <property type="match status" value="1"/>
</dbReference>
<dbReference type="InterPro" id="IPR008271">
    <property type="entry name" value="Ser/Thr_kinase_AS"/>
</dbReference>
<dbReference type="RefSeq" id="XP_068360648.1">
    <property type="nucleotide sequence ID" value="XM_068492303.1"/>
</dbReference>
<dbReference type="VEuPathDB" id="TrichDB:TRFO_05125"/>
<proteinExistence type="inferred from homology"/>
<keyword evidence="4 12" id="KW-0418">Kinase</keyword>
<feature type="binding site" evidence="9">
    <location>
        <position position="40"/>
    </location>
    <ligand>
        <name>ATP</name>
        <dbReference type="ChEBI" id="CHEBI:30616"/>
    </ligand>
</feature>
<dbReference type="InterPro" id="IPR030616">
    <property type="entry name" value="Aur-like"/>
</dbReference>